<sequence length="79" mass="9001">MKKLVPDPPIPYISIIDHLPLAEVWEHAAVLMTMMTRTCDVYMAFPVDERPEILVENISILSRLLSCLMAHARSLEVQP</sequence>
<dbReference type="GeneID" id="93675898"/>
<accession>A0A1H9BK67</accession>
<dbReference type="Proteomes" id="UP000199221">
    <property type="component" value="Unassembled WGS sequence"/>
</dbReference>
<protein>
    <submittedName>
        <fullName evidence="1">Uncharacterized protein</fullName>
    </submittedName>
</protein>
<reference evidence="1 2" key="1">
    <citation type="submission" date="2016-10" db="EMBL/GenBank/DDBJ databases">
        <authorList>
            <person name="de Groot N.N."/>
        </authorList>
    </citation>
    <scope>NUCLEOTIDE SEQUENCE [LARGE SCALE GENOMIC DNA]</scope>
    <source>
        <strain evidence="1 2">LMG 27941</strain>
    </source>
</reference>
<evidence type="ECO:0000313" key="1">
    <source>
        <dbReference type="EMBL" id="SEP89289.1"/>
    </source>
</evidence>
<organism evidence="1 2">
    <name type="scientific">Pseudomonas soli</name>
    <dbReference type="NCBI Taxonomy" id="1306993"/>
    <lineage>
        <taxon>Bacteria</taxon>
        <taxon>Pseudomonadati</taxon>
        <taxon>Pseudomonadota</taxon>
        <taxon>Gammaproteobacteria</taxon>
        <taxon>Pseudomonadales</taxon>
        <taxon>Pseudomonadaceae</taxon>
        <taxon>Pseudomonas</taxon>
    </lineage>
</organism>
<dbReference type="EMBL" id="FOEQ01000001">
    <property type="protein sequence ID" value="SEP89289.1"/>
    <property type="molecule type" value="Genomic_DNA"/>
</dbReference>
<proteinExistence type="predicted"/>
<dbReference type="RefSeq" id="WP_023631630.1">
    <property type="nucleotide sequence ID" value="NZ_CATKPM010000022.1"/>
</dbReference>
<dbReference type="KEGG" id="pmos:O165_028175"/>
<name>A0A1H9BK67_9PSED</name>
<dbReference type="AlphaFoldDB" id="A0A1H9BK67"/>
<evidence type="ECO:0000313" key="2">
    <source>
        <dbReference type="Proteomes" id="UP000199221"/>
    </source>
</evidence>
<gene>
    <name evidence="1" type="ORF">SAMN05216230_101725</name>
</gene>